<evidence type="ECO:0000256" key="5">
    <source>
        <dbReference type="ARBA" id="ARBA00023136"/>
    </source>
</evidence>
<reference evidence="7 8" key="1">
    <citation type="journal article" date="2019" name="Nat. Microbiol.">
        <title>Mediterranean grassland soil C-N compound turnover is dependent on rainfall and depth, and is mediated by genomically divergent microorganisms.</title>
        <authorList>
            <person name="Diamond S."/>
            <person name="Andeer P.F."/>
            <person name="Li Z."/>
            <person name="Crits-Christoph A."/>
            <person name="Burstein D."/>
            <person name="Anantharaman K."/>
            <person name="Lane K.R."/>
            <person name="Thomas B.C."/>
            <person name="Pan C."/>
            <person name="Northen T.R."/>
            <person name="Banfield J.F."/>
        </authorList>
    </citation>
    <scope>NUCLEOTIDE SEQUENCE [LARGE SCALE GENOMIC DNA]</scope>
    <source>
        <strain evidence="7">WS_10</strain>
    </source>
</reference>
<evidence type="ECO:0000256" key="1">
    <source>
        <dbReference type="ARBA" id="ARBA00004141"/>
    </source>
</evidence>
<comment type="subcellular location">
    <subcellularLocation>
        <location evidence="1">Membrane</location>
        <topology evidence="1">Multi-pass membrane protein</topology>
    </subcellularLocation>
</comment>
<feature type="transmembrane region" description="Helical" evidence="6">
    <location>
        <begin position="69"/>
        <end position="92"/>
    </location>
</feature>
<organism evidence="7 8">
    <name type="scientific">Eiseniibacteriota bacterium</name>
    <dbReference type="NCBI Taxonomy" id="2212470"/>
    <lineage>
        <taxon>Bacteria</taxon>
        <taxon>Candidatus Eiseniibacteriota</taxon>
    </lineage>
</organism>
<sequence>MSLPALFGFLGALTGFVGVAAGAFGAHALRTRLPADLLQVFETGARYQLIHALALVLVAVALERGPRAPLAIAGWLFVAGQIVFPCSLYALALSGARLWGAVTPLGGLGYLAGWASLAWAFARRGAQG</sequence>
<keyword evidence="4 6" id="KW-1133">Transmembrane helix</keyword>
<evidence type="ECO:0000313" key="8">
    <source>
        <dbReference type="Proteomes" id="UP000319836"/>
    </source>
</evidence>
<dbReference type="PANTHER" id="PTHR43461:SF1">
    <property type="entry name" value="TRANSMEMBRANE PROTEIN 256"/>
    <property type="match status" value="1"/>
</dbReference>
<gene>
    <name evidence="7" type="ORF">E6K80_11320</name>
</gene>
<feature type="transmembrane region" description="Helical" evidence="6">
    <location>
        <begin position="98"/>
        <end position="122"/>
    </location>
</feature>
<dbReference type="PANTHER" id="PTHR43461">
    <property type="entry name" value="TRANSMEMBRANE PROTEIN 256"/>
    <property type="match status" value="1"/>
</dbReference>
<name>A0A538U113_UNCEI</name>
<dbReference type="Proteomes" id="UP000319836">
    <property type="component" value="Unassembled WGS sequence"/>
</dbReference>
<accession>A0A538U113</accession>
<evidence type="ECO:0000256" key="2">
    <source>
        <dbReference type="ARBA" id="ARBA00009694"/>
    </source>
</evidence>
<evidence type="ECO:0000256" key="3">
    <source>
        <dbReference type="ARBA" id="ARBA00022692"/>
    </source>
</evidence>
<comment type="similarity">
    <text evidence="2">Belongs to the UPF0382 family.</text>
</comment>
<keyword evidence="3 6" id="KW-0812">Transmembrane</keyword>
<dbReference type="GO" id="GO:0005886">
    <property type="term" value="C:plasma membrane"/>
    <property type="evidence" value="ECO:0007669"/>
    <property type="project" value="TreeGrafter"/>
</dbReference>
<evidence type="ECO:0000256" key="4">
    <source>
        <dbReference type="ARBA" id="ARBA00022989"/>
    </source>
</evidence>
<feature type="transmembrane region" description="Helical" evidence="6">
    <location>
        <begin position="44"/>
        <end position="62"/>
    </location>
</feature>
<protein>
    <submittedName>
        <fullName evidence="7">DUF423 domain-containing protein</fullName>
    </submittedName>
</protein>
<comment type="caution">
    <text evidence="7">The sequence shown here is derived from an EMBL/GenBank/DDBJ whole genome shotgun (WGS) entry which is preliminary data.</text>
</comment>
<evidence type="ECO:0000313" key="7">
    <source>
        <dbReference type="EMBL" id="TMQ69548.1"/>
    </source>
</evidence>
<dbReference type="InterPro" id="IPR006696">
    <property type="entry name" value="DUF423"/>
</dbReference>
<dbReference type="Pfam" id="PF04241">
    <property type="entry name" value="DUF423"/>
    <property type="match status" value="1"/>
</dbReference>
<dbReference type="AlphaFoldDB" id="A0A538U113"/>
<proteinExistence type="inferred from homology"/>
<evidence type="ECO:0000256" key="6">
    <source>
        <dbReference type="SAM" id="Phobius"/>
    </source>
</evidence>
<dbReference type="EMBL" id="VBPA01000288">
    <property type="protein sequence ID" value="TMQ69548.1"/>
    <property type="molecule type" value="Genomic_DNA"/>
</dbReference>
<keyword evidence="5 6" id="KW-0472">Membrane</keyword>